<dbReference type="GO" id="GO:0003924">
    <property type="term" value="F:GTPase activity"/>
    <property type="evidence" value="ECO:0007669"/>
    <property type="project" value="InterPro"/>
</dbReference>
<feature type="signal peptide" evidence="2">
    <location>
        <begin position="1"/>
        <end position="18"/>
    </location>
</feature>
<evidence type="ECO:0000256" key="2">
    <source>
        <dbReference type="SAM" id="SignalP"/>
    </source>
</evidence>
<evidence type="ECO:0000256" key="1">
    <source>
        <dbReference type="SAM" id="Coils"/>
    </source>
</evidence>
<dbReference type="SUPFAM" id="SSF52540">
    <property type="entry name" value="P-loop containing nucleoside triphosphate hydrolases"/>
    <property type="match status" value="1"/>
</dbReference>
<sequence length="608" mass="65815">MLLLLVACVLCVERQLRAVPLFGKPAQETGQLQPMQEGLDVLLAQKQPFAIVSAVGPTRTGKSSILGRAFLRGGNENAFEIGGGVISHTAGVWILSEPIPVRTPAGTLNVLLVDTEGFHGIGGRTSRTYEANLFGLVTLMSSVLIFNSMFPVDASTVNSLNRFGQHAVSVMKELSSNELIVSRRQPHLLWVVQNFNMYNLQNSHMSVDELHSVLANDTSSSPADSQLVASRLFGKAPIRRSLLNTLFSSHKLLPVQRPHDSDEVVANLASVPSSRLRREYLADADRLRESVSKLVLPVHSCPALSRGEAECPMQVLDGAAFVRTLRQWVDLGHITVDDEASGRAANVTFLLERYSGKLVKWLHTRCKEVQRPLLRDVSEHRRLRSAAAASALKKLEQLGKSAITHMVDRKEFWTLPGKVAVLTEELVPIEVRSCVLQIEQAAWRVGVNISGALDANTTLGSLSGGGRPADLSTSGEPASLADAVEKEVELATGKAKAGALREAERKVAALNARVERVQRGAQQKLKAAGVLADDGRSVSKKLLKEKLAHLRKTHKDTQADELAQAAHQLAQAAKKVRRTQAVAKRAVAKAFAKEPCDGQASNADATDA</sequence>
<evidence type="ECO:0000313" key="4">
    <source>
        <dbReference type="EMBL" id="CAD8551228.1"/>
    </source>
</evidence>
<dbReference type="Gene3D" id="3.40.50.300">
    <property type="entry name" value="P-loop containing nucleotide triphosphate hydrolases"/>
    <property type="match status" value="1"/>
</dbReference>
<proteinExistence type="predicted"/>
<dbReference type="GO" id="GO:0005525">
    <property type="term" value="F:GTP binding"/>
    <property type="evidence" value="ECO:0007669"/>
    <property type="project" value="InterPro"/>
</dbReference>
<accession>A0A7S0JHA9</accession>
<dbReference type="Pfam" id="PF02263">
    <property type="entry name" value="GBP"/>
    <property type="match status" value="1"/>
</dbReference>
<dbReference type="PANTHER" id="PTHR10751">
    <property type="entry name" value="GUANYLATE BINDING PROTEIN"/>
    <property type="match status" value="1"/>
</dbReference>
<organism evidence="4">
    <name type="scientific">Calcidiscus leptoporus</name>
    <dbReference type="NCBI Taxonomy" id="127549"/>
    <lineage>
        <taxon>Eukaryota</taxon>
        <taxon>Haptista</taxon>
        <taxon>Haptophyta</taxon>
        <taxon>Prymnesiophyceae</taxon>
        <taxon>Coccolithales</taxon>
        <taxon>Calcidiscaceae</taxon>
        <taxon>Calcidiscus</taxon>
    </lineage>
</organism>
<protein>
    <recommendedName>
        <fullName evidence="3">Guanylate-binding protein N-terminal domain-containing protein</fullName>
    </recommendedName>
</protein>
<keyword evidence="1" id="KW-0175">Coiled coil</keyword>
<name>A0A7S0JHA9_9EUKA</name>
<evidence type="ECO:0000259" key="3">
    <source>
        <dbReference type="Pfam" id="PF02263"/>
    </source>
</evidence>
<gene>
    <name evidence="4" type="ORF">CLEP1334_LOCUS26518</name>
</gene>
<feature type="domain" description="Guanylate-binding protein N-terminal" evidence="3">
    <location>
        <begin position="32"/>
        <end position="286"/>
    </location>
</feature>
<dbReference type="InterPro" id="IPR027417">
    <property type="entry name" value="P-loop_NTPase"/>
</dbReference>
<keyword evidence="2" id="KW-0732">Signal</keyword>
<feature type="chain" id="PRO_5030706088" description="Guanylate-binding protein N-terminal domain-containing protein" evidence="2">
    <location>
        <begin position="19"/>
        <end position="608"/>
    </location>
</feature>
<dbReference type="AlphaFoldDB" id="A0A7S0JHA9"/>
<dbReference type="InterPro" id="IPR015894">
    <property type="entry name" value="Guanylate-bd_N"/>
</dbReference>
<reference evidence="4" key="1">
    <citation type="submission" date="2021-01" db="EMBL/GenBank/DDBJ databases">
        <authorList>
            <person name="Corre E."/>
            <person name="Pelletier E."/>
            <person name="Niang G."/>
            <person name="Scheremetjew M."/>
            <person name="Finn R."/>
            <person name="Kale V."/>
            <person name="Holt S."/>
            <person name="Cochrane G."/>
            <person name="Meng A."/>
            <person name="Brown T."/>
            <person name="Cohen L."/>
        </authorList>
    </citation>
    <scope>NUCLEOTIDE SEQUENCE</scope>
    <source>
        <strain evidence="4">RCC1130</strain>
    </source>
</reference>
<dbReference type="EMBL" id="HBER01053040">
    <property type="protein sequence ID" value="CAD8551228.1"/>
    <property type="molecule type" value="Transcribed_RNA"/>
</dbReference>
<feature type="coiled-coil region" evidence="1">
    <location>
        <begin position="500"/>
        <end position="560"/>
    </location>
</feature>